<keyword evidence="4" id="KW-0547">Nucleotide-binding</keyword>
<dbReference type="SUPFAM" id="SSF158472">
    <property type="entry name" value="HAMP domain-like"/>
    <property type="match status" value="1"/>
</dbReference>
<dbReference type="RefSeq" id="WP_085753436.1">
    <property type="nucleotide sequence ID" value="NZ_BSPR01000017.1"/>
</dbReference>
<organism evidence="7 8">
    <name type="scientific">Piscinibacter gummiphilus</name>
    <dbReference type="NCBI Taxonomy" id="946333"/>
    <lineage>
        <taxon>Bacteria</taxon>
        <taxon>Pseudomonadati</taxon>
        <taxon>Pseudomonadota</taxon>
        <taxon>Betaproteobacteria</taxon>
        <taxon>Burkholderiales</taxon>
        <taxon>Sphaerotilaceae</taxon>
        <taxon>Piscinibacter</taxon>
    </lineage>
</organism>
<name>A0A1W6LFR1_9BURK</name>
<dbReference type="STRING" id="946333.A4W93_26255"/>
<evidence type="ECO:0000256" key="4">
    <source>
        <dbReference type="ARBA" id="ARBA00022741"/>
    </source>
</evidence>
<keyword evidence="5" id="KW-0418">Kinase</keyword>
<dbReference type="GO" id="GO:0005524">
    <property type="term" value="F:ATP binding"/>
    <property type="evidence" value="ECO:0007669"/>
    <property type="project" value="UniProtKB-KW"/>
</dbReference>
<dbReference type="InterPro" id="IPR050980">
    <property type="entry name" value="2C_sensor_his_kinase"/>
</dbReference>
<dbReference type="EMBL" id="CP015118">
    <property type="protein sequence ID" value="ARN23122.1"/>
    <property type="molecule type" value="Genomic_DNA"/>
</dbReference>
<evidence type="ECO:0000313" key="7">
    <source>
        <dbReference type="EMBL" id="ARN23122.1"/>
    </source>
</evidence>
<dbReference type="Pfam" id="PF11845">
    <property type="entry name" value="Tll0287-like"/>
    <property type="match status" value="1"/>
</dbReference>
<proteinExistence type="predicted"/>
<keyword evidence="8" id="KW-1185">Reference proteome</keyword>
<comment type="catalytic activity">
    <reaction evidence="1">
        <text>ATP + protein L-histidine = ADP + protein N-phospho-L-histidine.</text>
        <dbReference type="EC" id="2.7.13.3"/>
    </reaction>
</comment>
<dbReference type="Pfam" id="PF00672">
    <property type="entry name" value="HAMP"/>
    <property type="match status" value="1"/>
</dbReference>
<dbReference type="CDD" id="cd06225">
    <property type="entry name" value="HAMP"/>
    <property type="match status" value="1"/>
</dbReference>
<keyword evidence="6" id="KW-0067">ATP-binding</keyword>
<dbReference type="Gene3D" id="6.10.340.10">
    <property type="match status" value="1"/>
</dbReference>
<dbReference type="PANTHER" id="PTHR44936">
    <property type="entry name" value="SENSOR PROTEIN CREC"/>
    <property type="match status" value="1"/>
</dbReference>
<accession>A0A1W6LFR1</accession>
<dbReference type="Proteomes" id="UP000193427">
    <property type="component" value="Chromosome"/>
</dbReference>
<evidence type="ECO:0000256" key="1">
    <source>
        <dbReference type="ARBA" id="ARBA00000085"/>
    </source>
</evidence>
<evidence type="ECO:0000256" key="2">
    <source>
        <dbReference type="ARBA" id="ARBA00012438"/>
    </source>
</evidence>
<keyword evidence="3" id="KW-0808">Transferase</keyword>
<dbReference type="KEGG" id="rgu:A4W93_26255"/>
<dbReference type="PROSITE" id="PS50885">
    <property type="entry name" value="HAMP"/>
    <property type="match status" value="1"/>
</dbReference>
<gene>
    <name evidence="7" type="ORF">A4W93_26255</name>
</gene>
<dbReference type="AlphaFoldDB" id="A0A1W6LFR1"/>
<dbReference type="OrthoDB" id="114218at2"/>
<dbReference type="SMART" id="SM00304">
    <property type="entry name" value="HAMP"/>
    <property type="match status" value="1"/>
</dbReference>
<dbReference type="InterPro" id="IPR021796">
    <property type="entry name" value="Tll0287-like_dom"/>
</dbReference>
<evidence type="ECO:0000256" key="3">
    <source>
        <dbReference type="ARBA" id="ARBA00022679"/>
    </source>
</evidence>
<evidence type="ECO:0000256" key="6">
    <source>
        <dbReference type="ARBA" id="ARBA00022840"/>
    </source>
</evidence>
<evidence type="ECO:0000313" key="8">
    <source>
        <dbReference type="Proteomes" id="UP000193427"/>
    </source>
</evidence>
<dbReference type="PANTHER" id="PTHR44936:SF10">
    <property type="entry name" value="SENSOR PROTEIN RSTB"/>
    <property type="match status" value="1"/>
</dbReference>
<evidence type="ECO:0000256" key="5">
    <source>
        <dbReference type="ARBA" id="ARBA00022777"/>
    </source>
</evidence>
<protein>
    <recommendedName>
        <fullName evidence="2">histidine kinase</fullName>
        <ecNumber evidence="2">2.7.13.3</ecNumber>
    </recommendedName>
</protein>
<sequence>MNLKLKFNLVFATLFALALVVAGGIVYRLVLKNAQAEVVHDARRMMDVALAVRDYTVTHVKPHLDPLLDRHFLPETVPAFAATETIARLAKAQPGYGYKEATLNPTNPRNAAVDWEREVVERFRASPDLKDQTGEIADASGTKFYVARPIQIRNAACLACHSTPEAAPASLITKYGREHGFGWQLNEVIGAQVVSVPTQVANDKAREVATAFIGTLVGVFALLFVALNMLLQRWVVTPVRQVAHAANRFSQGEMDTPEFPEGRKDEIGSLQRSFNRMRRSLTKAMDLLRR</sequence>
<reference evidence="7 8" key="1">
    <citation type="submission" date="2016-04" db="EMBL/GenBank/DDBJ databases">
        <title>Complete genome sequence of natural rubber-degrading, novel Gram-negative bacterium, Rhizobacter gummiphilus strain NS21.</title>
        <authorList>
            <person name="Tabata M."/>
            <person name="Kasai D."/>
            <person name="Fukuda M."/>
        </authorList>
    </citation>
    <scope>NUCLEOTIDE SEQUENCE [LARGE SCALE GENOMIC DNA]</scope>
    <source>
        <strain evidence="7 8">NS21</strain>
    </source>
</reference>
<dbReference type="EC" id="2.7.13.3" evidence="2"/>
<dbReference type="GO" id="GO:0007165">
    <property type="term" value="P:signal transduction"/>
    <property type="evidence" value="ECO:0007669"/>
    <property type="project" value="InterPro"/>
</dbReference>
<dbReference type="InterPro" id="IPR003660">
    <property type="entry name" value="HAMP_dom"/>
</dbReference>
<dbReference type="GO" id="GO:0016020">
    <property type="term" value="C:membrane"/>
    <property type="evidence" value="ECO:0007669"/>
    <property type="project" value="InterPro"/>
</dbReference>
<dbReference type="GO" id="GO:0004673">
    <property type="term" value="F:protein histidine kinase activity"/>
    <property type="evidence" value="ECO:0007669"/>
    <property type="project" value="UniProtKB-EC"/>
</dbReference>